<accession>A0A913Z461</accession>
<dbReference type="InterPro" id="IPR013094">
    <property type="entry name" value="AB_hydrolase_3"/>
</dbReference>
<dbReference type="RefSeq" id="XP_038045786.1">
    <property type="nucleotide sequence ID" value="XM_038189858.1"/>
</dbReference>
<dbReference type="InterPro" id="IPR050300">
    <property type="entry name" value="GDXG_lipolytic_enzyme"/>
</dbReference>
<dbReference type="PIRSF" id="PIRSF037251">
    <property type="entry name" value="Arylacetamide_deacetylase"/>
    <property type="match status" value="1"/>
</dbReference>
<evidence type="ECO:0000256" key="1">
    <source>
        <dbReference type="ARBA" id="ARBA00010515"/>
    </source>
</evidence>
<feature type="active site" evidence="3">
    <location>
        <position position="358"/>
    </location>
</feature>
<keyword evidence="2" id="KW-0378">Hydrolase</keyword>
<dbReference type="PROSITE" id="PS01173">
    <property type="entry name" value="LIPASE_GDXG_HIS"/>
    <property type="match status" value="1"/>
</dbReference>
<proteinExistence type="inferred from homology"/>
<dbReference type="InterPro" id="IPR017157">
    <property type="entry name" value="Arylacetamide_deacetylase"/>
</dbReference>
<dbReference type="EnsemblMetazoa" id="XM_038189858.1">
    <property type="protein sequence ID" value="XP_038045786.1"/>
    <property type="gene ID" value="LOC119720238"/>
</dbReference>
<dbReference type="InterPro" id="IPR002168">
    <property type="entry name" value="Lipase_GDXG_HIS_AS"/>
</dbReference>
<feature type="active site" evidence="3">
    <location>
        <position position="388"/>
    </location>
</feature>
<keyword evidence="6" id="KW-1185">Reference proteome</keyword>
<dbReference type="SUPFAM" id="SSF53474">
    <property type="entry name" value="alpha/beta-Hydrolases"/>
    <property type="match status" value="1"/>
</dbReference>
<dbReference type="OMA" id="VRVHRPK"/>
<dbReference type="PANTHER" id="PTHR48081:SF8">
    <property type="entry name" value="ALPHA_BETA HYDROLASE FOLD-3 DOMAIN-CONTAINING PROTEIN-RELATED"/>
    <property type="match status" value="1"/>
</dbReference>
<dbReference type="GO" id="GO:0052689">
    <property type="term" value="F:carboxylic ester hydrolase activity"/>
    <property type="evidence" value="ECO:0007669"/>
    <property type="project" value="InterPro"/>
</dbReference>
<evidence type="ECO:0000256" key="3">
    <source>
        <dbReference type="PIRSR" id="PIRSR037251-1"/>
    </source>
</evidence>
<dbReference type="AlphaFoldDB" id="A0A913Z461"/>
<sequence>MDTIVLVVCLAAFACLLGFLWYHLYTPVPPAISQKWTFRLVFIIFKVNRTLSWFLTFFRVFGKTLEENMAGFTDWWLPQCVMDDKHVATTLMEFDGVPVRVHRPKFPREPGLLPALIYFHGGGFVYGSSASFHPFTRRLCESLQFVVVSVDYRLAPVHLFPAAYDDCVTATKWLLLNGPTINVDPHRIAVAGDSAGSQLTAGVVKKIHDDPSVPDPKLHAHFYPAMQFFNLSSPSHVMYNKVFNTRGGMLTTREAVAYLSTYLFGKSPERPAFIEWVVSNNVVTTEYRRKNPRYLSHVADDLVPENLRNGYEDTTERPGDPAMWDKYGHLFEDPRVSPVMAENMEGLPMAYVVTGNYDSLRDDGVFYARRLEEARVPVRWVNYEGGFHGMLNIVFDFFDVGKKAEQDFVEFARGFL</sequence>
<dbReference type="GeneID" id="119720238"/>
<dbReference type="Pfam" id="PF07859">
    <property type="entry name" value="Abhydrolase_3"/>
    <property type="match status" value="2"/>
</dbReference>
<dbReference type="GO" id="GO:0016020">
    <property type="term" value="C:membrane"/>
    <property type="evidence" value="ECO:0007669"/>
    <property type="project" value="InterPro"/>
</dbReference>
<protein>
    <recommendedName>
        <fullName evidence="4">Alpha/beta hydrolase fold-3 domain-containing protein</fullName>
    </recommendedName>
</protein>
<feature type="domain" description="Alpha/beta hydrolase fold-3" evidence="4">
    <location>
        <begin position="116"/>
        <end position="271"/>
    </location>
</feature>
<evidence type="ECO:0000313" key="5">
    <source>
        <dbReference type="EnsemblMetazoa" id="XP_038045786.1"/>
    </source>
</evidence>
<dbReference type="PANTHER" id="PTHR48081">
    <property type="entry name" value="AB HYDROLASE SUPERFAMILY PROTEIN C4A8.06C"/>
    <property type="match status" value="1"/>
</dbReference>
<reference evidence="5" key="1">
    <citation type="submission" date="2022-11" db="UniProtKB">
        <authorList>
            <consortium name="EnsemblMetazoa"/>
        </authorList>
    </citation>
    <scope>IDENTIFICATION</scope>
</reference>
<evidence type="ECO:0000256" key="2">
    <source>
        <dbReference type="ARBA" id="ARBA00022801"/>
    </source>
</evidence>
<evidence type="ECO:0000313" key="6">
    <source>
        <dbReference type="Proteomes" id="UP000887568"/>
    </source>
</evidence>
<dbReference type="InterPro" id="IPR029058">
    <property type="entry name" value="AB_hydrolase_fold"/>
</dbReference>
<organism evidence="5 6">
    <name type="scientific">Patiria miniata</name>
    <name type="common">Bat star</name>
    <name type="synonym">Asterina miniata</name>
    <dbReference type="NCBI Taxonomy" id="46514"/>
    <lineage>
        <taxon>Eukaryota</taxon>
        <taxon>Metazoa</taxon>
        <taxon>Echinodermata</taxon>
        <taxon>Eleutherozoa</taxon>
        <taxon>Asterozoa</taxon>
        <taxon>Asteroidea</taxon>
        <taxon>Valvatacea</taxon>
        <taxon>Valvatida</taxon>
        <taxon>Asterinidae</taxon>
        <taxon>Patiria</taxon>
    </lineage>
</organism>
<name>A0A913Z461_PATMI</name>
<dbReference type="Gene3D" id="3.40.50.1820">
    <property type="entry name" value="alpha/beta hydrolase"/>
    <property type="match status" value="1"/>
</dbReference>
<comment type="similarity">
    <text evidence="1">Belongs to the 'GDXG' lipolytic enzyme family.</text>
</comment>
<feature type="active site" evidence="3">
    <location>
        <position position="194"/>
    </location>
</feature>
<dbReference type="OrthoDB" id="408631at2759"/>
<feature type="domain" description="Alpha/beta hydrolase fold-3" evidence="4">
    <location>
        <begin position="322"/>
        <end position="391"/>
    </location>
</feature>
<evidence type="ECO:0000259" key="4">
    <source>
        <dbReference type="Pfam" id="PF07859"/>
    </source>
</evidence>
<dbReference type="Proteomes" id="UP000887568">
    <property type="component" value="Unplaced"/>
</dbReference>